<proteinExistence type="predicted"/>
<sequence>MQSIGILFSRIFLFEHGGNPNKTNGKKETALHCVCMEKHHQYFPVQRRRLECLSMILQWKGAELKDGVVEKVDLSALDEVTSWYCVYRIQDKYLSHLLA</sequence>
<protein>
    <submittedName>
        <fullName evidence="1">Uncharacterized protein</fullName>
    </submittedName>
</protein>
<comment type="caution">
    <text evidence="1">The sequence shown here is derived from an EMBL/GenBank/DDBJ whole genome shotgun (WGS) entry which is preliminary data.</text>
</comment>
<dbReference type="EMBL" id="JAIWYP010000010">
    <property type="protein sequence ID" value="KAH3754097.1"/>
    <property type="molecule type" value="Genomic_DNA"/>
</dbReference>
<reference evidence="1" key="2">
    <citation type="submission" date="2020-11" db="EMBL/GenBank/DDBJ databases">
        <authorList>
            <person name="McCartney M.A."/>
            <person name="Auch B."/>
            <person name="Kono T."/>
            <person name="Mallez S."/>
            <person name="Becker A."/>
            <person name="Gohl D.M."/>
            <person name="Silverstein K.A.T."/>
            <person name="Koren S."/>
            <person name="Bechman K.B."/>
            <person name="Herman A."/>
            <person name="Abrahante J.E."/>
            <person name="Garbe J."/>
        </authorList>
    </citation>
    <scope>NUCLEOTIDE SEQUENCE</scope>
    <source>
        <strain evidence="1">Duluth1</strain>
        <tissue evidence="1">Whole animal</tissue>
    </source>
</reference>
<gene>
    <name evidence="1" type="ORF">DPMN_188757</name>
</gene>
<dbReference type="AlphaFoldDB" id="A0A9D4DQP5"/>
<keyword evidence="2" id="KW-1185">Reference proteome</keyword>
<dbReference type="Proteomes" id="UP000828390">
    <property type="component" value="Unassembled WGS sequence"/>
</dbReference>
<dbReference type="Gene3D" id="1.25.40.20">
    <property type="entry name" value="Ankyrin repeat-containing domain"/>
    <property type="match status" value="1"/>
</dbReference>
<dbReference type="InterPro" id="IPR036770">
    <property type="entry name" value="Ankyrin_rpt-contain_sf"/>
</dbReference>
<accession>A0A9D4DQP5</accession>
<reference evidence="1" key="1">
    <citation type="journal article" date="2019" name="bioRxiv">
        <title>The Genome of the Zebra Mussel, Dreissena polymorpha: A Resource for Invasive Species Research.</title>
        <authorList>
            <person name="McCartney M.A."/>
            <person name="Auch B."/>
            <person name="Kono T."/>
            <person name="Mallez S."/>
            <person name="Zhang Y."/>
            <person name="Obille A."/>
            <person name="Becker A."/>
            <person name="Abrahante J.E."/>
            <person name="Garbe J."/>
            <person name="Badalamenti J.P."/>
            <person name="Herman A."/>
            <person name="Mangelson H."/>
            <person name="Liachko I."/>
            <person name="Sullivan S."/>
            <person name="Sone E.D."/>
            <person name="Koren S."/>
            <person name="Silverstein K.A.T."/>
            <person name="Beckman K.B."/>
            <person name="Gohl D.M."/>
        </authorList>
    </citation>
    <scope>NUCLEOTIDE SEQUENCE</scope>
    <source>
        <strain evidence="1">Duluth1</strain>
        <tissue evidence="1">Whole animal</tissue>
    </source>
</reference>
<name>A0A9D4DQP5_DREPO</name>
<evidence type="ECO:0000313" key="1">
    <source>
        <dbReference type="EMBL" id="KAH3754097.1"/>
    </source>
</evidence>
<evidence type="ECO:0000313" key="2">
    <source>
        <dbReference type="Proteomes" id="UP000828390"/>
    </source>
</evidence>
<organism evidence="1 2">
    <name type="scientific">Dreissena polymorpha</name>
    <name type="common">Zebra mussel</name>
    <name type="synonym">Mytilus polymorpha</name>
    <dbReference type="NCBI Taxonomy" id="45954"/>
    <lineage>
        <taxon>Eukaryota</taxon>
        <taxon>Metazoa</taxon>
        <taxon>Spiralia</taxon>
        <taxon>Lophotrochozoa</taxon>
        <taxon>Mollusca</taxon>
        <taxon>Bivalvia</taxon>
        <taxon>Autobranchia</taxon>
        <taxon>Heteroconchia</taxon>
        <taxon>Euheterodonta</taxon>
        <taxon>Imparidentia</taxon>
        <taxon>Neoheterodontei</taxon>
        <taxon>Myida</taxon>
        <taxon>Dreissenoidea</taxon>
        <taxon>Dreissenidae</taxon>
        <taxon>Dreissena</taxon>
    </lineage>
</organism>